<dbReference type="InterPro" id="IPR004813">
    <property type="entry name" value="OPT"/>
</dbReference>
<dbReference type="PANTHER" id="PTHR31645">
    <property type="entry name" value="OLIGOPEPTIDE TRANSPORTER YGL114W-RELATED"/>
    <property type="match status" value="1"/>
</dbReference>
<dbReference type="RefSeq" id="WP_263334890.1">
    <property type="nucleotide sequence ID" value="NZ_JAGSYH010000002.1"/>
</dbReference>
<evidence type="ECO:0000313" key="8">
    <source>
        <dbReference type="Proteomes" id="UP001596091"/>
    </source>
</evidence>
<evidence type="ECO:0000256" key="6">
    <source>
        <dbReference type="SAM" id="Phobius"/>
    </source>
</evidence>
<reference evidence="8" key="1">
    <citation type="journal article" date="2019" name="Int. J. Syst. Evol. Microbiol.">
        <title>The Global Catalogue of Microorganisms (GCM) 10K type strain sequencing project: providing services to taxonomists for standard genome sequencing and annotation.</title>
        <authorList>
            <consortium name="The Broad Institute Genomics Platform"/>
            <consortium name="The Broad Institute Genome Sequencing Center for Infectious Disease"/>
            <person name="Wu L."/>
            <person name="Ma J."/>
        </authorList>
    </citation>
    <scope>NUCLEOTIDE SEQUENCE [LARGE SCALE GENOMIC DNA]</scope>
    <source>
        <strain evidence="8">JCM 4087</strain>
    </source>
</reference>
<protein>
    <submittedName>
        <fullName evidence="7">OPT family oligopeptide transporter</fullName>
    </submittedName>
</protein>
<evidence type="ECO:0000313" key="7">
    <source>
        <dbReference type="EMBL" id="MFC5860902.1"/>
    </source>
</evidence>
<dbReference type="InterPro" id="IPR004814">
    <property type="entry name" value="Oligopep_transpt"/>
</dbReference>
<feature type="transmembrane region" description="Helical" evidence="6">
    <location>
        <begin position="21"/>
        <end position="41"/>
    </location>
</feature>
<evidence type="ECO:0000256" key="4">
    <source>
        <dbReference type="ARBA" id="ARBA00022989"/>
    </source>
</evidence>
<name>A0ABW1E9A3_9BACT</name>
<evidence type="ECO:0000256" key="5">
    <source>
        <dbReference type="ARBA" id="ARBA00023136"/>
    </source>
</evidence>
<dbReference type="Pfam" id="PF03169">
    <property type="entry name" value="OPT"/>
    <property type="match status" value="2"/>
</dbReference>
<sequence length="724" mass="76610">MAEFQPYVSPQEQRPEFTARALLLGSFFGIVFGAVTVYVGLRAGLTVAASIPISVLSISILRVFGKSSILENNIVQTTGNAGQSIASGVIFTLPALIFLGFDLEYSRIFMLALIGGWLGVLFMIPLRRQLIVEEHGTLTYPEGTACADVLIAGDRGGSFASRVFYGLGLGGLYTLFQNENLFAAWPGTPDWQPDFGPQHIMKGAAIRADATPEYLGVGYIIGARVAGTIFAGGVLSWLVIMPLIYFFGKTIDHPIYPGTVPIAQMGPSQLWSSYIRPMGAGAVAASGLITLLKTIPTIVSALSSGFSKMRGNKAGAAKPIRTEDDLSMRVVVLGSLALVVMMFLFLEFKPVPGTFVGPMANLAASLLIVVFGFLFVTVSSRIVGLIGSSASPVSGMTIATLMATAAVFLVKGWTAPAYGALAITVGGAVCIAASNSGDTSQDLKTGFLIGSTPRLQQIALMIGVCVSTVVIGLTLNAMNTGLQEFRAASQTWDINAQHQGVAVQQNAKLPEQFDVKSANQTATHHASEYIVLNALGSPELADGKYLYSPTTHRIEVQWIQGIGSERAAAPQARLMATVINGILSQKLPWGLVLLGVFIVIAVELLGVRSLSFAVGSYLSIATTLAIFTGGVVRWIVDRALEKAGQQDEGEISPGSLYASGLIAAGGIVGLLGVAIKAYEQLADTHVPIQFPETNFLHHDLVSVLMFGALAFSLYYFARKPMGKS</sequence>
<dbReference type="NCBIfam" id="TIGR00733">
    <property type="entry name" value="OPT family oligopeptide transporter"/>
    <property type="match status" value="1"/>
</dbReference>
<keyword evidence="2" id="KW-0813">Transport</keyword>
<feature type="transmembrane region" description="Helical" evidence="6">
    <location>
        <begin position="225"/>
        <end position="247"/>
    </location>
</feature>
<feature type="transmembrane region" description="Helical" evidence="6">
    <location>
        <begin position="458"/>
        <end position="478"/>
    </location>
</feature>
<comment type="subcellular location">
    <subcellularLocation>
        <location evidence="1">Membrane</location>
        <topology evidence="1">Multi-pass membrane protein</topology>
    </subcellularLocation>
</comment>
<gene>
    <name evidence="7" type="ORF">ACFPT7_01195</name>
</gene>
<feature type="transmembrane region" description="Helical" evidence="6">
    <location>
        <begin position="587"/>
        <end position="605"/>
    </location>
</feature>
<keyword evidence="3 6" id="KW-0812">Transmembrane</keyword>
<dbReference type="PANTHER" id="PTHR31645:SF0">
    <property type="entry name" value="OLIGOPEPTIDE TRANSPORTER YGL114W-RELATED"/>
    <property type="match status" value="1"/>
</dbReference>
<keyword evidence="5 6" id="KW-0472">Membrane</keyword>
<feature type="transmembrane region" description="Helical" evidence="6">
    <location>
        <begin position="47"/>
        <end position="64"/>
    </location>
</feature>
<keyword evidence="4 6" id="KW-1133">Transmembrane helix</keyword>
<accession>A0ABW1E9A3</accession>
<dbReference type="Proteomes" id="UP001596091">
    <property type="component" value="Unassembled WGS sequence"/>
</dbReference>
<feature type="transmembrane region" description="Helical" evidence="6">
    <location>
        <begin position="656"/>
        <end position="675"/>
    </location>
</feature>
<evidence type="ECO:0000256" key="1">
    <source>
        <dbReference type="ARBA" id="ARBA00004141"/>
    </source>
</evidence>
<evidence type="ECO:0000256" key="3">
    <source>
        <dbReference type="ARBA" id="ARBA00022692"/>
    </source>
</evidence>
<feature type="transmembrane region" description="Helical" evidence="6">
    <location>
        <begin position="617"/>
        <end position="636"/>
    </location>
</feature>
<keyword evidence="8" id="KW-1185">Reference proteome</keyword>
<feature type="transmembrane region" description="Helical" evidence="6">
    <location>
        <begin position="416"/>
        <end position="437"/>
    </location>
</feature>
<proteinExistence type="predicted"/>
<evidence type="ECO:0000256" key="2">
    <source>
        <dbReference type="ARBA" id="ARBA00022448"/>
    </source>
</evidence>
<dbReference type="InterPro" id="IPR045035">
    <property type="entry name" value="YSL-like"/>
</dbReference>
<feature type="transmembrane region" description="Helical" evidence="6">
    <location>
        <begin position="358"/>
        <end position="378"/>
    </location>
</feature>
<dbReference type="EMBL" id="JBHSPH010000001">
    <property type="protein sequence ID" value="MFC5860902.1"/>
    <property type="molecule type" value="Genomic_DNA"/>
</dbReference>
<feature type="transmembrane region" description="Helical" evidence="6">
    <location>
        <begin position="696"/>
        <end position="717"/>
    </location>
</feature>
<organism evidence="7 8">
    <name type="scientific">Acidicapsa dinghuensis</name>
    <dbReference type="NCBI Taxonomy" id="2218256"/>
    <lineage>
        <taxon>Bacteria</taxon>
        <taxon>Pseudomonadati</taxon>
        <taxon>Acidobacteriota</taxon>
        <taxon>Terriglobia</taxon>
        <taxon>Terriglobales</taxon>
        <taxon>Acidobacteriaceae</taxon>
        <taxon>Acidicapsa</taxon>
    </lineage>
</organism>
<feature type="transmembrane region" description="Helical" evidence="6">
    <location>
        <begin position="85"/>
        <end position="101"/>
    </location>
</feature>
<feature type="transmembrane region" description="Helical" evidence="6">
    <location>
        <begin position="326"/>
        <end position="346"/>
    </location>
</feature>
<feature type="transmembrane region" description="Helical" evidence="6">
    <location>
        <begin position="280"/>
        <end position="306"/>
    </location>
</feature>
<comment type="caution">
    <text evidence="7">The sequence shown here is derived from an EMBL/GenBank/DDBJ whole genome shotgun (WGS) entry which is preliminary data.</text>
</comment>
<feature type="transmembrane region" description="Helical" evidence="6">
    <location>
        <begin position="107"/>
        <end position="126"/>
    </location>
</feature>
<dbReference type="NCBIfam" id="TIGR00728">
    <property type="entry name" value="OPT_sfam"/>
    <property type="match status" value="1"/>
</dbReference>